<keyword evidence="1" id="KW-0808">Transferase</keyword>
<dbReference type="EMBL" id="CP034662">
    <property type="protein sequence ID" value="AZQ93111.1"/>
    <property type="molecule type" value="Genomic_DNA"/>
</dbReference>
<name>A0A3Q9GB49_MORCA</name>
<proteinExistence type="predicted"/>
<gene>
    <name evidence="1" type="ORF">EJK53_0013</name>
</gene>
<dbReference type="EC" id="2.6.1.66" evidence="1"/>
<organism evidence="1 2">
    <name type="scientific">Moraxella catarrhalis</name>
    <name type="common">Branhamella catarrhalis</name>
    <dbReference type="NCBI Taxonomy" id="480"/>
    <lineage>
        <taxon>Bacteria</taxon>
        <taxon>Pseudomonadati</taxon>
        <taxon>Pseudomonadota</taxon>
        <taxon>Gammaproteobacteria</taxon>
        <taxon>Moraxellales</taxon>
        <taxon>Moraxellaceae</taxon>
        <taxon>Moraxella</taxon>
    </lineage>
</organism>
<dbReference type="AlphaFoldDB" id="A0A3Q9GB49"/>
<protein>
    <submittedName>
        <fullName evidence="1">Valine-pyruvate aminotransferase domain protein</fullName>
        <ecNumber evidence="1">2.6.1.66</ecNumber>
    </submittedName>
</protein>
<accession>A0A3Q9GB49</accession>
<sequence>MPKTITHLTKASKRLVKWLGGCITIKKYRSSSAAVLFGL</sequence>
<dbReference type="Proteomes" id="UP000280228">
    <property type="component" value="Chromosome"/>
</dbReference>
<keyword evidence="1" id="KW-0032">Aminotransferase</keyword>
<dbReference type="GO" id="GO:0009042">
    <property type="term" value="F:valine-pyruvate transaminase activity"/>
    <property type="evidence" value="ECO:0007669"/>
    <property type="project" value="UniProtKB-EC"/>
</dbReference>
<evidence type="ECO:0000313" key="1">
    <source>
        <dbReference type="EMBL" id="AZQ93111.1"/>
    </source>
</evidence>
<evidence type="ECO:0000313" key="2">
    <source>
        <dbReference type="Proteomes" id="UP000280228"/>
    </source>
</evidence>
<reference evidence="1 2" key="1">
    <citation type="submission" date="2018-12" db="EMBL/GenBank/DDBJ databases">
        <title>Persistence of Moraxella catarrhalis in Chronic Obstructive Pulmonary Disease and Regulation of the Hag/MID Adhesin.</title>
        <authorList>
            <person name="Murphy T."/>
            <person name="Zhao X."/>
            <person name="Vyas G."/>
            <person name="Aluvathingal J."/>
            <person name="Nadendla S."/>
            <person name="Tallon L."/>
            <person name="Tettelin H."/>
        </authorList>
    </citation>
    <scope>NUCLEOTIDE SEQUENCE [LARGE SCALE GENOMIC DNA]</scope>
    <source>
        <strain evidence="1 2">46P58B1</strain>
    </source>
</reference>
<keyword evidence="1" id="KW-0670">Pyruvate</keyword>